<comment type="caution">
    <text evidence="2">The sequence shown here is derived from an EMBL/GenBank/DDBJ whole genome shotgun (WGS) entry which is preliminary data.</text>
</comment>
<name>A0A2P8AJH5_9PEZI</name>
<accession>A0A2P8AJH5</accession>
<proteinExistence type="predicted"/>
<dbReference type="Proteomes" id="UP000243723">
    <property type="component" value="Unassembled WGS sequence"/>
</dbReference>
<dbReference type="InterPro" id="IPR036866">
    <property type="entry name" value="RibonucZ/Hydroxyglut_hydro"/>
</dbReference>
<evidence type="ECO:0000259" key="1">
    <source>
        <dbReference type="SMART" id="SM00849"/>
    </source>
</evidence>
<organism evidence="2 3">
    <name type="scientific">Elsinoe australis</name>
    <dbReference type="NCBI Taxonomy" id="40998"/>
    <lineage>
        <taxon>Eukaryota</taxon>
        <taxon>Fungi</taxon>
        <taxon>Dikarya</taxon>
        <taxon>Ascomycota</taxon>
        <taxon>Pezizomycotina</taxon>
        <taxon>Dothideomycetes</taxon>
        <taxon>Dothideomycetidae</taxon>
        <taxon>Myriangiales</taxon>
        <taxon>Elsinoaceae</taxon>
        <taxon>Elsinoe</taxon>
    </lineage>
</organism>
<dbReference type="EMBL" id="NHZQ01000003">
    <property type="protein sequence ID" value="PSK60616.1"/>
    <property type="molecule type" value="Genomic_DNA"/>
</dbReference>
<protein>
    <recommendedName>
        <fullName evidence="1">Metallo-beta-lactamase domain-containing protein</fullName>
    </recommendedName>
</protein>
<dbReference type="InterPro" id="IPR001279">
    <property type="entry name" value="Metallo-B-lactamas"/>
</dbReference>
<evidence type="ECO:0000313" key="2">
    <source>
        <dbReference type="EMBL" id="PSK60616.1"/>
    </source>
</evidence>
<dbReference type="PANTHER" id="PTHR36839:SF1">
    <property type="entry name" value="METALLO-BETA-LACTAMASE FAMILY PROTEIN (AFU_ORTHOLOGUE AFUA_5G12770)"/>
    <property type="match status" value="1"/>
</dbReference>
<feature type="domain" description="Metallo-beta-lactamase" evidence="1">
    <location>
        <begin position="82"/>
        <end position="246"/>
    </location>
</feature>
<dbReference type="AlphaFoldDB" id="A0A2P8AJH5"/>
<dbReference type="SMART" id="SM00849">
    <property type="entry name" value="Lactamase_B"/>
    <property type="match status" value="1"/>
</dbReference>
<evidence type="ECO:0000313" key="3">
    <source>
        <dbReference type="Proteomes" id="UP000243723"/>
    </source>
</evidence>
<keyword evidence="3" id="KW-1185">Reference proteome</keyword>
<dbReference type="SUPFAM" id="SSF56281">
    <property type="entry name" value="Metallo-hydrolase/oxidoreductase"/>
    <property type="match status" value="1"/>
</dbReference>
<dbReference type="STRING" id="40998.A0A2P8AJH5"/>
<gene>
    <name evidence="2" type="ORF">B9Z65_766</name>
</gene>
<reference evidence="2 3" key="1">
    <citation type="submission" date="2017-05" db="EMBL/GenBank/DDBJ databases">
        <title>Draft genome sequence of Elsinoe australis.</title>
        <authorList>
            <person name="Cheng Q."/>
        </authorList>
    </citation>
    <scope>NUCLEOTIDE SEQUENCE [LARGE SCALE GENOMIC DNA]</scope>
    <source>
        <strain evidence="2 3">NL1</strain>
    </source>
</reference>
<dbReference type="OrthoDB" id="17458at2759"/>
<sequence length="295" mass="33337">MAVFPDEDLIICVACGTQYDVTYEQELERCKICDDPRQFIPPSGQQWTSLGREKGKHENKWEQDASDDRIWHLYADPKLGIGERASLIKTPHGNIIWDCFAYLSQDLVDFITSQGGCAALVISHPHFYTTHLVWAQLLHCPIYVHSADSEWLSRPCPPTLQRHLITSPTQEILPGVTAIQTGGHFPGSMVLHYDRHLFVADSIMTQPAAYTPEPRPEGMGAYSFMWSIPNMIPLGPEGVKAIWNAVKGVEFSETHGLMMGMDVRHRDCKRWVLEGAKRQVRMMGWGGHEILGEEI</sequence>
<dbReference type="Gene3D" id="3.60.15.10">
    <property type="entry name" value="Ribonuclease Z/Hydroxyacylglutathione hydrolase-like"/>
    <property type="match status" value="1"/>
</dbReference>
<dbReference type="PANTHER" id="PTHR36839">
    <property type="entry name" value="METALLO-BETA-LACTAMASE FAMILY PROTEIN (AFU_ORTHOLOGUE AFUA_5G12770)"/>
    <property type="match status" value="1"/>
</dbReference>